<protein>
    <submittedName>
        <fullName evidence="2">Helix-turn-helix domain-containing protein</fullName>
    </submittedName>
</protein>
<dbReference type="Pfam" id="PF13936">
    <property type="entry name" value="HTH_38"/>
    <property type="match status" value="1"/>
</dbReference>
<accession>A0A831W053</accession>
<name>A0A831W053_9GAMM</name>
<feature type="domain" description="Transposase IS30-like HTH" evidence="1">
    <location>
        <begin position="23"/>
        <end position="58"/>
    </location>
</feature>
<evidence type="ECO:0000313" key="2">
    <source>
        <dbReference type="EMBL" id="HEA53160.1"/>
    </source>
</evidence>
<dbReference type="InterPro" id="IPR036388">
    <property type="entry name" value="WH-like_DNA-bd_sf"/>
</dbReference>
<dbReference type="InterPro" id="IPR025246">
    <property type="entry name" value="IS30-like_HTH"/>
</dbReference>
<comment type="caution">
    <text evidence="2">The sequence shown here is derived from an EMBL/GenBank/DDBJ whole genome shotgun (WGS) entry which is preliminary data.</text>
</comment>
<dbReference type="EMBL" id="DRGY01000100">
    <property type="protein sequence ID" value="HEA53160.1"/>
    <property type="molecule type" value="Genomic_DNA"/>
</dbReference>
<reference evidence="2" key="1">
    <citation type="journal article" date="2020" name="mSystems">
        <title>Genome- and Community-Level Interaction Insights into Carbon Utilization and Element Cycling Functions of Hydrothermarchaeota in Hydrothermal Sediment.</title>
        <authorList>
            <person name="Zhou Z."/>
            <person name="Liu Y."/>
            <person name="Xu W."/>
            <person name="Pan J."/>
            <person name="Luo Z.H."/>
            <person name="Li M."/>
        </authorList>
    </citation>
    <scope>NUCLEOTIDE SEQUENCE [LARGE SCALE GENOMIC DNA]</scope>
    <source>
        <strain evidence="2">HyVt-357</strain>
    </source>
</reference>
<dbReference type="Proteomes" id="UP000885748">
    <property type="component" value="Unassembled WGS sequence"/>
</dbReference>
<gene>
    <name evidence="2" type="ORF">ENI00_12760</name>
</gene>
<proteinExistence type="predicted"/>
<evidence type="ECO:0000259" key="1">
    <source>
        <dbReference type="Pfam" id="PF13936"/>
    </source>
</evidence>
<dbReference type="AlphaFoldDB" id="A0A831W053"/>
<dbReference type="RefSeq" id="WP_367273086.1">
    <property type="nucleotide sequence ID" value="NZ_DRGY01000100.1"/>
</dbReference>
<organism evidence="2">
    <name type="scientific">Marinobacter antarcticus</name>
    <dbReference type="NCBI Taxonomy" id="564117"/>
    <lineage>
        <taxon>Bacteria</taxon>
        <taxon>Pseudomonadati</taxon>
        <taxon>Pseudomonadota</taxon>
        <taxon>Gammaproteobacteria</taxon>
        <taxon>Pseudomonadales</taxon>
        <taxon>Marinobacteraceae</taxon>
        <taxon>Marinobacter</taxon>
    </lineage>
</organism>
<dbReference type="Gene3D" id="1.10.10.10">
    <property type="entry name" value="Winged helix-like DNA-binding domain superfamily/Winged helix DNA-binding domain"/>
    <property type="match status" value="1"/>
</dbReference>
<sequence>MFSFALGLASLLCPNPQPLLTRGSRYQVLAWMNAGRSLRQIAQTLGCHSSTVSCELKRS</sequence>